<dbReference type="SUPFAM" id="SSF81383">
    <property type="entry name" value="F-box domain"/>
    <property type="match status" value="1"/>
</dbReference>
<accession>A0A9P9AL82</accession>
<dbReference type="PROSITE" id="PS50181">
    <property type="entry name" value="FBOX"/>
    <property type="match status" value="1"/>
</dbReference>
<gene>
    <name evidence="3" type="ORF">B0T10DRAFT_144916</name>
</gene>
<dbReference type="Gene3D" id="6.10.140.2040">
    <property type="match status" value="1"/>
</dbReference>
<proteinExistence type="predicted"/>
<dbReference type="Proteomes" id="UP000777438">
    <property type="component" value="Unassembled WGS sequence"/>
</dbReference>
<comment type="caution">
    <text evidence="3">The sequence shown here is derived from an EMBL/GenBank/DDBJ whole genome shotgun (WGS) entry which is preliminary data.</text>
</comment>
<organism evidence="3 4">
    <name type="scientific">Thelonectria olida</name>
    <dbReference type="NCBI Taxonomy" id="1576542"/>
    <lineage>
        <taxon>Eukaryota</taxon>
        <taxon>Fungi</taxon>
        <taxon>Dikarya</taxon>
        <taxon>Ascomycota</taxon>
        <taxon>Pezizomycotina</taxon>
        <taxon>Sordariomycetes</taxon>
        <taxon>Hypocreomycetidae</taxon>
        <taxon>Hypocreales</taxon>
        <taxon>Nectriaceae</taxon>
        <taxon>Thelonectria</taxon>
    </lineage>
</organism>
<dbReference type="Gene3D" id="1.20.1280.50">
    <property type="match status" value="1"/>
</dbReference>
<evidence type="ECO:0000259" key="2">
    <source>
        <dbReference type="PROSITE" id="PS50181"/>
    </source>
</evidence>
<evidence type="ECO:0000313" key="3">
    <source>
        <dbReference type="EMBL" id="KAH6880495.1"/>
    </source>
</evidence>
<feature type="region of interest" description="Disordered" evidence="1">
    <location>
        <begin position="1"/>
        <end position="54"/>
    </location>
</feature>
<evidence type="ECO:0000313" key="4">
    <source>
        <dbReference type="Proteomes" id="UP000777438"/>
    </source>
</evidence>
<dbReference type="EMBL" id="JAGPYM010000026">
    <property type="protein sequence ID" value="KAH6880495.1"/>
    <property type="molecule type" value="Genomic_DNA"/>
</dbReference>
<reference evidence="3 4" key="1">
    <citation type="journal article" date="2021" name="Nat. Commun.">
        <title>Genetic determinants of endophytism in the Arabidopsis root mycobiome.</title>
        <authorList>
            <person name="Mesny F."/>
            <person name="Miyauchi S."/>
            <person name="Thiergart T."/>
            <person name="Pickel B."/>
            <person name="Atanasova L."/>
            <person name="Karlsson M."/>
            <person name="Huettel B."/>
            <person name="Barry K.W."/>
            <person name="Haridas S."/>
            <person name="Chen C."/>
            <person name="Bauer D."/>
            <person name="Andreopoulos W."/>
            <person name="Pangilinan J."/>
            <person name="LaButti K."/>
            <person name="Riley R."/>
            <person name="Lipzen A."/>
            <person name="Clum A."/>
            <person name="Drula E."/>
            <person name="Henrissat B."/>
            <person name="Kohler A."/>
            <person name="Grigoriev I.V."/>
            <person name="Martin F.M."/>
            <person name="Hacquard S."/>
        </authorList>
    </citation>
    <scope>NUCLEOTIDE SEQUENCE [LARGE SCALE GENOMIC DNA]</scope>
    <source>
        <strain evidence="3 4">MPI-CAGE-CH-0241</strain>
    </source>
</reference>
<sequence>MDALSPAIDVAADAQPVDDEMAPNSSQVEAPSPPSESNALRVYQDGSNDNNGQSLDAAEVDMLQIQELPNEVLSHILGFLDVSDLLSVSRTNHLFRDLSTAPILHHYRLRHVRSILPPLLFSPSRPSLANLTHRHIFMTQRSVLSRRLARSLVSIKLSHRLSCRPTAATLVERCVLPKECVPGMTGVHIAPGLVSRKKAIEKERVKDGLRQWIACKWSGKVKEREEGVRRWEESRGIGRVWKMRRFWERVSRGEETANTPSQR</sequence>
<dbReference type="AlphaFoldDB" id="A0A9P9AL82"/>
<keyword evidence="4" id="KW-1185">Reference proteome</keyword>
<dbReference type="InterPro" id="IPR001810">
    <property type="entry name" value="F-box_dom"/>
</dbReference>
<protein>
    <submittedName>
        <fullName evidence="3">F-box domain-containing protein</fullName>
    </submittedName>
</protein>
<evidence type="ECO:0000256" key="1">
    <source>
        <dbReference type="SAM" id="MobiDB-lite"/>
    </source>
</evidence>
<feature type="compositionally biased region" description="Polar residues" evidence="1">
    <location>
        <begin position="45"/>
        <end position="54"/>
    </location>
</feature>
<dbReference type="InterPro" id="IPR036047">
    <property type="entry name" value="F-box-like_dom_sf"/>
</dbReference>
<dbReference type="Pfam" id="PF12937">
    <property type="entry name" value="F-box-like"/>
    <property type="match status" value="1"/>
</dbReference>
<feature type="domain" description="F-box" evidence="2">
    <location>
        <begin position="62"/>
        <end position="110"/>
    </location>
</feature>
<name>A0A9P9AL82_9HYPO</name>
<dbReference type="SMART" id="SM00256">
    <property type="entry name" value="FBOX"/>
    <property type="match status" value="1"/>
</dbReference>
<dbReference type="OrthoDB" id="3219396at2759"/>